<dbReference type="InterPro" id="IPR041854">
    <property type="entry name" value="BFD-like_2Fe2S-bd_dom_sf"/>
</dbReference>
<dbReference type="SUPFAM" id="SSF54373">
    <property type="entry name" value="FAD-linked reductases, C-terminal domain"/>
    <property type="match status" value="1"/>
</dbReference>
<comment type="cofactor">
    <cofactor evidence="7">
        <name>[4Fe-4S] cluster</name>
        <dbReference type="ChEBI" id="CHEBI:49883"/>
    </cofactor>
    <text evidence="7">Binds 1 [4Fe-4S] cluster.</text>
</comment>
<dbReference type="SUPFAM" id="SSF51905">
    <property type="entry name" value="FAD/NAD(P)-binding domain"/>
    <property type="match status" value="1"/>
</dbReference>
<evidence type="ECO:0000259" key="9">
    <source>
        <dbReference type="Pfam" id="PF04324"/>
    </source>
</evidence>
<organism evidence="10 11">
    <name type="scientific">Halanaerobium congolense</name>
    <dbReference type="NCBI Taxonomy" id="54121"/>
    <lineage>
        <taxon>Bacteria</taxon>
        <taxon>Bacillati</taxon>
        <taxon>Bacillota</taxon>
        <taxon>Clostridia</taxon>
        <taxon>Halanaerobiales</taxon>
        <taxon>Halanaerobiaceae</taxon>
        <taxon>Halanaerobium</taxon>
    </lineage>
</organism>
<evidence type="ECO:0000313" key="10">
    <source>
        <dbReference type="EMBL" id="SDI15783.1"/>
    </source>
</evidence>
<evidence type="ECO:0000256" key="5">
    <source>
        <dbReference type="ARBA" id="ARBA00023004"/>
    </source>
</evidence>
<dbReference type="Pfam" id="PF01266">
    <property type="entry name" value="DAO"/>
    <property type="match status" value="1"/>
</dbReference>
<dbReference type="CDD" id="cd19946">
    <property type="entry name" value="GlpA-like_Fer2_BFD-like"/>
    <property type="match status" value="1"/>
</dbReference>
<dbReference type="InterPro" id="IPR016100">
    <property type="entry name" value="Prismane_a-bundle"/>
</dbReference>
<feature type="binding site" evidence="7">
    <location>
        <position position="501"/>
    </location>
    <ligand>
        <name>[4Fe-4S] cluster</name>
        <dbReference type="ChEBI" id="CHEBI:49883"/>
    </ligand>
</feature>
<name>A0A1G8IA83_9FIRM</name>
<protein>
    <recommendedName>
        <fullName evidence="7">Hydroxylamine reductase</fullName>
        <ecNumber evidence="7">1.7.99.1</ecNumber>
    </recommendedName>
    <alternativeName>
        <fullName evidence="7">Hybrid-cluster protein</fullName>
        <shortName evidence="7">HCP</shortName>
    </alternativeName>
    <alternativeName>
        <fullName evidence="7">Prismane protein</fullName>
    </alternativeName>
</protein>
<dbReference type="PANTHER" id="PTHR30109:SF0">
    <property type="entry name" value="HYDROXYLAMINE REDUCTASE"/>
    <property type="match status" value="1"/>
</dbReference>
<dbReference type="GO" id="GO:0005737">
    <property type="term" value="C:cytoplasm"/>
    <property type="evidence" value="ECO:0007669"/>
    <property type="project" value="UniProtKB-SubCell"/>
</dbReference>
<keyword evidence="6 7" id="KW-0411">Iron-sulfur</keyword>
<accession>A0A1G8IA83</accession>
<dbReference type="HAMAP" id="MF_00069">
    <property type="entry name" value="Hydroxylam_reduct"/>
    <property type="match status" value="1"/>
</dbReference>
<evidence type="ECO:0000313" key="11">
    <source>
        <dbReference type="Proteomes" id="UP000198945"/>
    </source>
</evidence>
<comment type="cofactor">
    <cofactor evidence="7">
        <name>hybrid [4Fe-2O-2S] cluster</name>
        <dbReference type="ChEBI" id="CHEBI:60519"/>
    </cofactor>
    <text evidence="7">Binds 1 hybrid [4Fe-2O-2S] cluster.</text>
</comment>
<dbReference type="Gene3D" id="3.30.9.10">
    <property type="entry name" value="D-Amino Acid Oxidase, subunit A, domain 2"/>
    <property type="match status" value="1"/>
</dbReference>
<comment type="function">
    <text evidence="7">Catalyzes the reduction of hydroxylamine to form NH(3) and H(2)O.</text>
</comment>
<keyword evidence="5 7" id="KW-0408">Iron</keyword>
<evidence type="ECO:0000256" key="1">
    <source>
        <dbReference type="ARBA" id="ARBA00022485"/>
    </source>
</evidence>
<dbReference type="GO" id="GO:0046872">
    <property type="term" value="F:metal ion binding"/>
    <property type="evidence" value="ECO:0007669"/>
    <property type="project" value="UniProtKB-KW"/>
</dbReference>
<proteinExistence type="inferred from homology"/>
<gene>
    <name evidence="7" type="primary">hcp</name>
    <name evidence="10" type="ORF">SAMN04515654_102103</name>
</gene>
<feature type="domain" description="BFD-like [2Fe-2S]-binding" evidence="9">
    <location>
        <begin position="396"/>
        <end position="449"/>
    </location>
</feature>
<feature type="modified residue" description="Cysteine persulfide" evidence="7">
    <location>
        <position position="882"/>
    </location>
</feature>
<dbReference type="GO" id="GO:0051539">
    <property type="term" value="F:4 iron, 4 sulfur cluster binding"/>
    <property type="evidence" value="ECO:0007669"/>
    <property type="project" value="UniProtKB-KW"/>
</dbReference>
<dbReference type="Pfam" id="PF04324">
    <property type="entry name" value="Fer2_BFD"/>
    <property type="match status" value="1"/>
</dbReference>
<dbReference type="GO" id="GO:0042542">
    <property type="term" value="P:response to hydrogen peroxide"/>
    <property type="evidence" value="ECO:0007669"/>
    <property type="project" value="TreeGrafter"/>
</dbReference>
<evidence type="ECO:0000256" key="6">
    <source>
        <dbReference type="ARBA" id="ARBA00023014"/>
    </source>
</evidence>
<dbReference type="SUPFAM" id="SSF56821">
    <property type="entry name" value="Prismane protein-like"/>
    <property type="match status" value="1"/>
</dbReference>
<reference evidence="10 11" key="1">
    <citation type="submission" date="2016-10" db="EMBL/GenBank/DDBJ databases">
        <authorList>
            <person name="de Groot N.N."/>
        </authorList>
    </citation>
    <scope>NUCLEOTIDE SEQUENCE [LARGE SCALE GENOMIC DNA]</scope>
    <source>
        <strain evidence="10 11">WG7</strain>
    </source>
</reference>
<evidence type="ECO:0000259" key="8">
    <source>
        <dbReference type="Pfam" id="PF01266"/>
    </source>
</evidence>
<comment type="similarity">
    <text evidence="7">Belongs to the HCP family.</text>
</comment>
<dbReference type="InterPro" id="IPR011254">
    <property type="entry name" value="Prismane-like_sf"/>
</dbReference>
<feature type="binding site" evidence="7">
    <location>
        <position position="721"/>
    </location>
    <ligand>
        <name>hybrid [4Fe-2O-2S] cluster</name>
        <dbReference type="ChEBI" id="CHEBI:60519"/>
    </ligand>
</feature>
<dbReference type="EMBL" id="FNEH01000002">
    <property type="protein sequence ID" value="SDI15783.1"/>
    <property type="molecule type" value="Genomic_DNA"/>
</dbReference>
<feature type="binding site" evidence="7">
    <location>
        <position position="910"/>
    </location>
    <ligand>
        <name>hybrid [4Fe-2O-2S] cluster</name>
        <dbReference type="ChEBI" id="CHEBI:60519"/>
    </ligand>
</feature>
<dbReference type="Proteomes" id="UP000198945">
    <property type="component" value="Unassembled WGS sequence"/>
</dbReference>
<dbReference type="InterPro" id="IPR010048">
    <property type="entry name" value="Hydroxylam_reduct"/>
</dbReference>
<feature type="binding site" evidence="7">
    <location>
        <position position="483"/>
    </location>
    <ligand>
        <name>[4Fe-4S] cluster</name>
        <dbReference type="ChEBI" id="CHEBI:49883"/>
    </ligand>
</feature>
<dbReference type="Gene3D" id="3.40.50.2030">
    <property type="match status" value="2"/>
</dbReference>
<dbReference type="InterPro" id="IPR007419">
    <property type="entry name" value="BFD-like_2Fe2S-bd_dom"/>
</dbReference>
<dbReference type="InterPro" id="IPR016099">
    <property type="entry name" value="Prismane-like_a/b-sand"/>
</dbReference>
<dbReference type="GO" id="GO:0004601">
    <property type="term" value="F:peroxidase activity"/>
    <property type="evidence" value="ECO:0007669"/>
    <property type="project" value="TreeGrafter"/>
</dbReference>
<dbReference type="InterPro" id="IPR036188">
    <property type="entry name" value="FAD/NAD-bd_sf"/>
</dbReference>
<dbReference type="CDD" id="cd01914">
    <property type="entry name" value="HCP"/>
    <property type="match status" value="1"/>
</dbReference>
<feature type="binding site" description="via persulfide group" evidence="7">
    <location>
        <position position="882"/>
    </location>
    <ligand>
        <name>hybrid [4Fe-2O-2S] cluster</name>
        <dbReference type="ChEBI" id="CHEBI:60519"/>
    </ligand>
</feature>
<comment type="subcellular location">
    <subcellularLocation>
        <location evidence="7">Cytoplasm</location>
    </subcellularLocation>
</comment>
<feature type="binding site" evidence="7">
    <location>
        <position position="972"/>
    </location>
    <ligand>
        <name>hybrid [4Fe-2O-2S] cluster</name>
        <dbReference type="ChEBI" id="CHEBI:60519"/>
    </ligand>
</feature>
<dbReference type="EC" id="1.7.99.1" evidence="7"/>
<dbReference type="NCBIfam" id="NF003658">
    <property type="entry name" value="PRK05290.1"/>
    <property type="match status" value="1"/>
</dbReference>
<dbReference type="PANTHER" id="PTHR30109">
    <property type="entry name" value="HYDROXYLAMINE REDUCTASE"/>
    <property type="match status" value="1"/>
</dbReference>
<dbReference type="FunFam" id="3.40.50.2030:FF:000001">
    <property type="entry name" value="Hydroxylamine reductase"/>
    <property type="match status" value="1"/>
</dbReference>
<keyword evidence="3 7" id="KW-0479">Metal-binding</keyword>
<comment type="catalytic activity">
    <reaction evidence="7">
        <text>A + NH4(+) + H2O = hydroxylamine + AH2 + H(+)</text>
        <dbReference type="Rhea" id="RHEA:22052"/>
        <dbReference type="ChEBI" id="CHEBI:13193"/>
        <dbReference type="ChEBI" id="CHEBI:15377"/>
        <dbReference type="ChEBI" id="CHEBI:15378"/>
        <dbReference type="ChEBI" id="CHEBI:15429"/>
        <dbReference type="ChEBI" id="CHEBI:17499"/>
        <dbReference type="ChEBI" id="CHEBI:28938"/>
        <dbReference type="EC" id="1.7.99.1"/>
    </reaction>
</comment>
<evidence type="ECO:0000256" key="4">
    <source>
        <dbReference type="ARBA" id="ARBA00023002"/>
    </source>
</evidence>
<dbReference type="Gene3D" id="3.50.50.60">
    <property type="entry name" value="FAD/NAD(P)-binding domain"/>
    <property type="match status" value="1"/>
</dbReference>
<feature type="binding site" evidence="7">
    <location>
        <position position="935"/>
    </location>
    <ligand>
        <name>hybrid [4Fe-2O-2S] cluster</name>
        <dbReference type="ChEBI" id="CHEBI:60519"/>
    </ligand>
</feature>
<keyword evidence="4 7" id="KW-0560">Oxidoreductase</keyword>
<keyword evidence="2 7" id="KW-0963">Cytoplasm</keyword>
<dbReference type="FunFam" id="1.20.1270.20:FF:000001">
    <property type="entry name" value="Hydroxylamine reductase"/>
    <property type="match status" value="1"/>
</dbReference>
<dbReference type="Gene3D" id="1.10.10.1100">
    <property type="entry name" value="BFD-like [2Fe-2S]-binding domain"/>
    <property type="match status" value="1"/>
</dbReference>
<dbReference type="NCBIfam" id="TIGR01703">
    <property type="entry name" value="hybrid_clust"/>
    <property type="match status" value="1"/>
</dbReference>
<feature type="binding site" evidence="7">
    <location>
        <position position="789"/>
    </location>
    <ligand>
        <name>hybrid [4Fe-2O-2S] cluster</name>
        <dbReference type="ChEBI" id="CHEBI:60519"/>
    </ligand>
</feature>
<evidence type="ECO:0000256" key="2">
    <source>
        <dbReference type="ARBA" id="ARBA00022490"/>
    </source>
</evidence>
<feature type="domain" description="FAD dependent oxidoreductase" evidence="8">
    <location>
        <begin position="3"/>
        <end position="350"/>
    </location>
</feature>
<sequence length="1027" mass="114045">MYDVSIIGAGVVGSAIARELSKYDLKVALVEKESDVSTGASKANTGVVHGGYVGKAGTLKGELCIKGNELYQDLNDKLHFGYKKTGGVVLAFDDEDEKTLEKLYENALKVGQSEDDIEIIYGDQIKEIEPHVSDEAQAAFYCKSIGVTSPFEMTIALAENAVDNGVELKLESEVLNIEKKKEYFEIETEKEKIETRYIVNAAGIYADKIAAMVDAADFEIYPMRGEYVVFSKEQGHLVNTVIFQAPNPKTKGVVATTTTHGNFMIGPNAEEIDKKEDVGTTLKEFHYIIEQSRKSIPDFDTDKMLRTFAGLRPKSTRGDFIIEESSVKGFIQAAGIDSPGLTSSPAIAKKILNILEKSGLELKAKSDFNPNRPAIAREKGEGFSGEIDHENPDKNIICRCENVTEAEILDALSRSIPIKTTDAVKRRTRAKTGECQANFCESRIKEILSRELNIPTDQVKNRDEDNVPKRLDVNEIRQMPMFCFQCQEAGGGTGCVAKGVCGKEESTANLQDLLIYLLKGIAIYLKQAKERGVDTEEADYFIVDSLFSTISNANFDNQSFMNKIGKALAIRKDIRKKAERAGAVFSSDIDDAAIWKPADDEELKQKAKKVGVLATKNKDIRSLREMITYGLKGMAAYTEHAYNLGYQDPDIFKFIAYTLVKLTDDSLSIDELFELTMTTGDYGLKAMALLDQANTESYGNPEITEVEIGVSDNPGILISGHDLKDMEMLLEQTKDSGVDIYTHSEMLPANYYPAFKKYDHFIGNYGSSWWRQREEFETFHGPILFTTNCIVPPWPAASYQNKIFTTNSTGYPGSMHIEADENGYKDFSPVIEAAKNSQVPEEIETGKIIGGFAHNQVVELADKIVDAVEKGKIKKFFVMAGCDGRFKERRYYTEFAEKLPKDTVILTAGCAKYRYNKLDLGDIDGIPRVLDAGQCNDSYSLIMIAQKLAEIFEVEDVNDLPIAYNIAWYEQKAVIIFLALLSLGIKNIKLGPTLPAFLSENVAETIINKFDLTTIGEVEADIAEFLS</sequence>
<feature type="binding site" evidence="7">
    <location>
        <position position="486"/>
    </location>
    <ligand>
        <name>[4Fe-4S] cluster</name>
        <dbReference type="ChEBI" id="CHEBI:49883"/>
    </ligand>
</feature>
<dbReference type="InterPro" id="IPR004137">
    <property type="entry name" value="HCP/CODH"/>
</dbReference>
<feature type="binding site" evidence="7">
    <location>
        <position position="745"/>
    </location>
    <ligand>
        <name>hybrid [4Fe-2O-2S] cluster</name>
        <dbReference type="ChEBI" id="CHEBI:60519"/>
    </ligand>
</feature>
<evidence type="ECO:0000256" key="3">
    <source>
        <dbReference type="ARBA" id="ARBA00022723"/>
    </source>
</evidence>
<feature type="binding site" evidence="7">
    <location>
        <position position="495"/>
    </location>
    <ligand>
        <name>[4Fe-4S] cluster</name>
        <dbReference type="ChEBI" id="CHEBI:49883"/>
    </ligand>
</feature>
<dbReference type="Pfam" id="PF03063">
    <property type="entry name" value="Prismane"/>
    <property type="match status" value="1"/>
</dbReference>
<keyword evidence="1 7" id="KW-0004">4Fe-4S</keyword>
<dbReference type="GO" id="GO:0050418">
    <property type="term" value="F:hydroxylamine reductase activity"/>
    <property type="evidence" value="ECO:0007669"/>
    <property type="project" value="UniProtKB-UniRule"/>
</dbReference>
<evidence type="ECO:0000256" key="7">
    <source>
        <dbReference type="HAMAP-Rule" id="MF_00069"/>
    </source>
</evidence>
<dbReference type="InterPro" id="IPR006076">
    <property type="entry name" value="FAD-dep_OxRdtase"/>
</dbReference>
<feature type="binding site" evidence="7">
    <location>
        <position position="970"/>
    </location>
    <ligand>
        <name>hybrid [4Fe-2O-2S] cluster</name>
        <dbReference type="ChEBI" id="CHEBI:60519"/>
    </ligand>
</feature>
<dbReference type="AlphaFoldDB" id="A0A1G8IA83"/>
<dbReference type="Gene3D" id="1.20.1270.20">
    <property type="match status" value="2"/>
</dbReference>